<gene>
    <name evidence="4" type="primary">dprA</name>
    <name evidence="4" type="ORF">COV91_01340</name>
</gene>
<accession>A0A2H0KCI0</accession>
<comment type="similarity">
    <text evidence="1">Belongs to the DprA/Smf family.</text>
</comment>
<protein>
    <submittedName>
        <fullName evidence="4">DNA-protecting protein DprA</fullName>
    </submittedName>
</protein>
<name>A0A2H0KCI0_9BACT</name>
<dbReference type="AlphaFoldDB" id="A0A2H0KCI0"/>
<evidence type="ECO:0000313" key="5">
    <source>
        <dbReference type="Proteomes" id="UP000229342"/>
    </source>
</evidence>
<sequence>MNELLPDNFPYRLKEIADPPEKLYREGTLPPEDHKWLAVVGSRKYTNYGREVCEKLIEGLAGYPVVIVSGLALGIDALAHRSALKAGLPCVAVPGSGLDKRVLYPATNRNLANDILSAGGALLSEFEPNFHATTWGFLKRNRIMAGLSDAVLVIEAETRSGSLVTSRFATEYNRDVFTIPGSIFSSSSSGPHMLLRLGATPITSPDDLISALGFEKAGEKKKQSALLYDSCSPEEKRVIDALHSPLERDELITILDLSVSEANTLLSLMELKGLIKESSGEFCLL</sequence>
<dbReference type="Pfam" id="PF02481">
    <property type="entry name" value="DNA_processg_A"/>
    <property type="match status" value="1"/>
</dbReference>
<dbReference type="InterPro" id="IPR036388">
    <property type="entry name" value="WH-like_DNA-bd_sf"/>
</dbReference>
<dbReference type="InterPro" id="IPR057666">
    <property type="entry name" value="DrpA_SLOG"/>
</dbReference>
<dbReference type="PANTHER" id="PTHR43022">
    <property type="entry name" value="PROTEIN SMF"/>
    <property type="match status" value="1"/>
</dbReference>
<dbReference type="Gene3D" id="3.40.50.450">
    <property type="match status" value="1"/>
</dbReference>
<feature type="domain" description="Smf/DprA SLOG" evidence="2">
    <location>
        <begin position="7"/>
        <end position="212"/>
    </location>
</feature>
<dbReference type="PANTHER" id="PTHR43022:SF1">
    <property type="entry name" value="PROTEIN SMF"/>
    <property type="match status" value="1"/>
</dbReference>
<dbReference type="NCBIfam" id="TIGR00732">
    <property type="entry name" value="dprA"/>
    <property type="match status" value="1"/>
</dbReference>
<comment type="caution">
    <text evidence="4">The sequence shown here is derived from an EMBL/GenBank/DDBJ whole genome shotgun (WGS) entry which is preliminary data.</text>
</comment>
<dbReference type="GO" id="GO:0009294">
    <property type="term" value="P:DNA-mediated transformation"/>
    <property type="evidence" value="ECO:0007669"/>
    <property type="project" value="InterPro"/>
</dbReference>
<evidence type="ECO:0000259" key="2">
    <source>
        <dbReference type="Pfam" id="PF02481"/>
    </source>
</evidence>
<dbReference type="EMBL" id="PCVG01000017">
    <property type="protein sequence ID" value="PIQ68952.1"/>
    <property type="molecule type" value="Genomic_DNA"/>
</dbReference>
<evidence type="ECO:0000313" key="4">
    <source>
        <dbReference type="EMBL" id="PIQ68952.1"/>
    </source>
</evidence>
<feature type="domain" description="DprA winged helix" evidence="3">
    <location>
        <begin position="232"/>
        <end position="280"/>
    </location>
</feature>
<dbReference type="Pfam" id="PF17782">
    <property type="entry name" value="WHD_DprA"/>
    <property type="match status" value="1"/>
</dbReference>
<dbReference type="Proteomes" id="UP000229342">
    <property type="component" value="Unassembled WGS sequence"/>
</dbReference>
<reference evidence="4 5" key="1">
    <citation type="submission" date="2017-09" db="EMBL/GenBank/DDBJ databases">
        <title>Depth-based differentiation of microbial function through sediment-hosted aquifers and enrichment of novel symbionts in the deep terrestrial subsurface.</title>
        <authorList>
            <person name="Probst A.J."/>
            <person name="Ladd B."/>
            <person name="Jarett J.K."/>
            <person name="Geller-Mcgrath D.E."/>
            <person name="Sieber C.M."/>
            <person name="Emerson J.B."/>
            <person name="Anantharaman K."/>
            <person name="Thomas B.C."/>
            <person name="Malmstrom R."/>
            <person name="Stieglmeier M."/>
            <person name="Klingl A."/>
            <person name="Woyke T."/>
            <person name="Ryan C.M."/>
            <person name="Banfield J.F."/>
        </authorList>
    </citation>
    <scope>NUCLEOTIDE SEQUENCE [LARGE SCALE GENOMIC DNA]</scope>
    <source>
        <strain evidence="4">CG11_big_fil_rev_8_21_14_0_20_46_11</strain>
    </source>
</reference>
<dbReference type="SUPFAM" id="SSF102405">
    <property type="entry name" value="MCP/YpsA-like"/>
    <property type="match status" value="1"/>
</dbReference>
<dbReference type="InterPro" id="IPR041614">
    <property type="entry name" value="DprA_WH"/>
</dbReference>
<dbReference type="InterPro" id="IPR003488">
    <property type="entry name" value="DprA"/>
</dbReference>
<evidence type="ECO:0000256" key="1">
    <source>
        <dbReference type="ARBA" id="ARBA00006525"/>
    </source>
</evidence>
<organism evidence="4 5">
    <name type="scientific">Candidatus Taylorbacteria bacterium CG11_big_fil_rev_8_21_14_0_20_46_11</name>
    <dbReference type="NCBI Taxonomy" id="1975025"/>
    <lineage>
        <taxon>Bacteria</taxon>
        <taxon>Candidatus Tayloriibacteriota</taxon>
    </lineage>
</organism>
<proteinExistence type="inferred from homology"/>
<dbReference type="Gene3D" id="1.10.10.10">
    <property type="entry name" value="Winged helix-like DNA-binding domain superfamily/Winged helix DNA-binding domain"/>
    <property type="match status" value="1"/>
</dbReference>
<evidence type="ECO:0000259" key="3">
    <source>
        <dbReference type="Pfam" id="PF17782"/>
    </source>
</evidence>